<evidence type="ECO:0000256" key="2">
    <source>
        <dbReference type="ARBA" id="ARBA00022801"/>
    </source>
</evidence>
<dbReference type="InterPro" id="IPR029060">
    <property type="entry name" value="PIN-like_dom_sf"/>
</dbReference>
<dbReference type="GeneID" id="80923560"/>
<dbReference type="AlphaFoldDB" id="A0AA35JGC0"/>
<gene>
    <name evidence="6" type="primary">SKDI05G1140</name>
    <name evidence="6" type="ORF">SKDI_05G1140</name>
</gene>
<dbReference type="RefSeq" id="XP_056087260.1">
    <property type="nucleotide sequence ID" value="XM_056227439.1"/>
</dbReference>
<dbReference type="SUPFAM" id="SSF47807">
    <property type="entry name" value="5' to 3' exonuclease, C-terminal subdomain"/>
    <property type="match status" value="1"/>
</dbReference>
<feature type="compositionally biased region" description="Basic and acidic residues" evidence="3">
    <location>
        <begin position="689"/>
        <end position="702"/>
    </location>
</feature>
<dbReference type="Proteomes" id="UP001162087">
    <property type="component" value="Chromosome 5"/>
</dbReference>
<evidence type="ECO:0000256" key="3">
    <source>
        <dbReference type="SAM" id="MobiDB-lite"/>
    </source>
</evidence>
<dbReference type="EMBL" id="OX365900">
    <property type="protein sequence ID" value="CAI4060156.1"/>
    <property type="molecule type" value="Genomic_DNA"/>
</dbReference>
<evidence type="ECO:0000313" key="6">
    <source>
        <dbReference type="EMBL" id="CAI4060156.1"/>
    </source>
</evidence>
<accession>A0AA35JGC0</accession>
<dbReference type="GO" id="GO:0005634">
    <property type="term" value="C:nucleus"/>
    <property type="evidence" value="ECO:0007669"/>
    <property type="project" value="TreeGrafter"/>
</dbReference>
<dbReference type="GO" id="GO:0017108">
    <property type="term" value="F:5'-flap endonuclease activity"/>
    <property type="evidence" value="ECO:0007669"/>
    <property type="project" value="TreeGrafter"/>
</dbReference>
<dbReference type="CDD" id="cd09870">
    <property type="entry name" value="PIN_YEN1"/>
    <property type="match status" value="1"/>
</dbReference>
<dbReference type="Pfam" id="PF00867">
    <property type="entry name" value="XPG_I"/>
    <property type="match status" value="1"/>
</dbReference>
<feature type="domain" description="XPG-I" evidence="4">
    <location>
        <begin position="179"/>
        <end position="260"/>
    </location>
</feature>
<dbReference type="InterPro" id="IPR006086">
    <property type="entry name" value="XPG-I_dom"/>
</dbReference>
<name>A0AA35JGC0_SACK1</name>
<evidence type="ECO:0000259" key="5">
    <source>
        <dbReference type="SMART" id="SM00485"/>
    </source>
</evidence>
<dbReference type="PANTHER" id="PTHR11081">
    <property type="entry name" value="FLAP ENDONUCLEASE FAMILY MEMBER"/>
    <property type="match status" value="1"/>
</dbReference>
<dbReference type="InterPro" id="IPR036279">
    <property type="entry name" value="5-3_exonuclease_C_sf"/>
</dbReference>
<dbReference type="SMART" id="SM00484">
    <property type="entry name" value="XPGI"/>
    <property type="match status" value="1"/>
</dbReference>
<keyword evidence="1" id="KW-0540">Nuclease</keyword>
<evidence type="ECO:0000313" key="7">
    <source>
        <dbReference type="Proteomes" id="UP001162087"/>
    </source>
</evidence>
<keyword evidence="7" id="KW-1185">Reference proteome</keyword>
<feature type="region of interest" description="Disordered" evidence="3">
    <location>
        <begin position="673"/>
        <end position="702"/>
    </location>
</feature>
<dbReference type="SMART" id="SM00485">
    <property type="entry name" value="XPGN"/>
    <property type="match status" value="1"/>
</dbReference>
<dbReference type="GO" id="GO:0006281">
    <property type="term" value="P:DNA repair"/>
    <property type="evidence" value="ECO:0007669"/>
    <property type="project" value="UniProtKB-ARBA"/>
</dbReference>
<feature type="region of interest" description="Disordered" evidence="3">
    <location>
        <begin position="55"/>
        <end position="83"/>
    </location>
</feature>
<dbReference type="PANTHER" id="PTHR11081:SF72">
    <property type="entry name" value="HOLLIDAY JUNCTION RESOLVASE YEN1"/>
    <property type="match status" value="1"/>
</dbReference>
<dbReference type="GO" id="GO:0008409">
    <property type="term" value="F:5'-3' exonuclease activity"/>
    <property type="evidence" value="ECO:0007669"/>
    <property type="project" value="TreeGrafter"/>
</dbReference>
<dbReference type="Gene3D" id="3.40.50.1010">
    <property type="entry name" value="5'-nuclease"/>
    <property type="match status" value="1"/>
</dbReference>
<dbReference type="InterPro" id="IPR006085">
    <property type="entry name" value="XPG_DNA_repair_N"/>
</dbReference>
<evidence type="ECO:0008006" key="8">
    <source>
        <dbReference type="Google" id="ProtNLM"/>
    </source>
</evidence>
<dbReference type="PRINTS" id="PR00853">
    <property type="entry name" value="XPGRADSUPER"/>
</dbReference>
<proteinExistence type="predicted"/>
<dbReference type="SUPFAM" id="SSF88723">
    <property type="entry name" value="PIN domain-like"/>
    <property type="match status" value="1"/>
</dbReference>
<feature type="region of interest" description="Disordered" evidence="3">
    <location>
        <begin position="617"/>
        <end position="639"/>
    </location>
</feature>
<sequence length="762" mass="87134">MGVPQIWEFLKPYLQDSRIPLRKFVVDFNESQKRPPKIAIDAYGWLFECGFIQSSDTKPRSRSRSPIRSPRESDVGTSQEYHSSRSYISPGKAVINLISRLKELLGLGVEFLLVFDGIMKPSFKRKFSQESSAACYDDEKGYYLNWNQHVKNHELYGNCQGPSTSSDPEFISLVRKLLDLMGISYVIACGEGEAQCVWLQISGAVDFILTNDSDTLFFGGKKILKNYSKFYDDFGPTSITSHSPSRHYDSKEVFVTVVDLPRINQVAQKKFDRLSLLFFSVLLGADYNHGIKGLGKNKSLQLAQCEDPNFSMEFYDIFKDFRTEDAKLESLRNSRYEAFQERLYSYCKDHSVELFGRNYSVLLNQGSFEGWPSIVAVMHYFHPIVQPYFDEEVLSDKYINMTGNKNYRNLRFSQLKNFLQGLNLPQISNFDKWFHDSMHEMFLLREFISYGEADSVGKANMRITEEKTMNINGSKFQIPCFKIRYTTFLPNIPISSQSPLIRNDSPSRSRSPSRRQLDIMEHPNSLWLPKHLIPRSHPLVIQYYEAQRIALEKKNKVKNTSKKSRPLQKNNLDSFLQKHASPIKNIEKVRKSRQQTLEPVKKRLFVDADEDTSLEEISAIPKSTATTKDSDDGDDGDNSLIFVEEVTSSQTVLDNSPGKRLWDLTKDEEEEIDFEEGGRKVSPLKRSRTGIDGEKSSGSHSKSDLAAAANIRLHNVKALPPNLANLRLEREHSSVLDQLVTDAQDTVDRFAGYDSDCSSSID</sequence>
<reference evidence="6" key="1">
    <citation type="submission" date="2022-10" db="EMBL/GenBank/DDBJ databases">
        <authorList>
            <person name="Byrne P K."/>
        </authorList>
    </citation>
    <scope>NUCLEOTIDE SEQUENCE</scope>
    <source>
        <strain evidence="6">IFO1802</strain>
    </source>
</reference>
<organism evidence="6 7">
    <name type="scientific">Saccharomyces kudriavzevii (strain ATCC MYA-4449 / AS 2.2408 / CBS 8840 / NBRC 1802 / NCYC 2889)</name>
    <name type="common">Yeast</name>
    <dbReference type="NCBI Taxonomy" id="226230"/>
    <lineage>
        <taxon>Eukaryota</taxon>
        <taxon>Fungi</taxon>
        <taxon>Dikarya</taxon>
        <taxon>Ascomycota</taxon>
        <taxon>Saccharomycotina</taxon>
        <taxon>Saccharomycetes</taxon>
        <taxon>Saccharomycetales</taxon>
        <taxon>Saccharomycetaceae</taxon>
        <taxon>Saccharomyces</taxon>
    </lineage>
</organism>
<keyword evidence="2" id="KW-0378">Hydrolase</keyword>
<dbReference type="GO" id="GO:0005737">
    <property type="term" value="C:cytoplasm"/>
    <property type="evidence" value="ECO:0007669"/>
    <property type="project" value="TreeGrafter"/>
</dbReference>
<evidence type="ECO:0000256" key="1">
    <source>
        <dbReference type="ARBA" id="ARBA00022722"/>
    </source>
</evidence>
<dbReference type="InterPro" id="IPR006084">
    <property type="entry name" value="XPG/Rad2"/>
</dbReference>
<feature type="domain" description="XPG N-terminal" evidence="5">
    <location>
        <begin position="1"/>
        <end position="134"/>
    </location>
</feature>
<protein>
    <recommendedName>
        <fullName evidence="8">YEN1-like protein</fullName>
    </recommendedName>
</protein>
<evidence type="ECO:0000259" key="4">
    <source>
        <dbReference type="SMART" id="SM00484"/>
    </source>
</evidence>